<dbReference type="PANTHER" id="PTHR21497">
    <property type="entry name" value="UBIQUITIN LIGASE E3 ALPHA-RELATED"/>
    <property type="match status" value="1"/>
</dbReference>
<feature type="domain" description="UBR-type" evidence="13">
    <location>
        <begin position="46"/>
        <end position="117"/>
    </location>
</feature>
<dbReference type="Gene3D" id="2.10.110.30">
    <property type="match status" value="1"/>
</dbReference>
<dbReference type="EMBL" id="OZ020108">
    <property type="protein sequence ID" value="CAK9260996.1"/>
    <property type="molecule type" value="Genomic_DNA"/>
</dbReference>
<dbReference type="PANTHER" id="PTHR21497:SF24">
    <property type="entry name" value="E3 UBIQUITIN-PROTEIN LIGASE UBR1"/>
    <property type="match status" value="1"/>
</dbReference>
<gene>
    <name evidence="14" type="ORF">CSSPJE1EN1_LOCUS6474</name>
</gene>
<dbReference type="InterPro" id="IPR001607">
    <property type="entry name" value="Znf_UBP"/>
</dbReference>
<feature type="domain" description="UBP-type" evidence="12">
    <location>
        <begin position="1600"/>
        <end position="1716"/>
    </location>
</feature>
<protein>
    <recommendedName>
        <fullName evidence="10">E3 ubiquitin-protein ligase</fullName>
        <ecNumber evidence="10">2.3.2.27</ecNumber>
    </recommendedName>
</protein>
<dbReference type="PROSITE" id="PS51157">
    <property type="entry name" value="ZF_UBR"/>
    <property type="match status" value="1"/>
</dbReference>
<proteinExistence type="inferred from homology"/>
<comment type="catalytic activity">
    <reaction evidence="1 10">
        <text>S-ubiquitinyl-[E2 ubiquitin-conjugating enzyme]-L-cysteine + [acceptor protein]-L-lysine = [E2 ubiquitin-conjugating enzyme]-L-cysteine + N(6)-ubiquitinyl-[acceptor protein]-L-lysine.</text>
        <dbReference type="EC" id="2.3.2.27"/>
    </reaction>
</comment>
<evidence type="ECO:0000256" key="10">
    <source>
        <dbReference type="RuleBase" id="RU366018"/>
    </source>
</evidence>
<keyword evidence="3 10" id="KW-0479">Metal-binding</keyword>
<evidence type="ECO:0000313" key="15">
    <source>
        <dbReference type="Proteomes" id="UP001497444"/>
    </source>
</evidence>
<comment type="function">
    <text evidence="10">Ubiquitin ligase protein which is a component of the N-end rule pathway. Recognizes and binds to proteins bearing specific N-terminal residues that are destabilizing according to the N-end rule, leading to their ubiquitination and subsequent degradation.</text>
</comment>
<feature type="region of interest" description="Disordered" evidence="11">
    <location>
        <begin position="1363"/>
        <end position="1402"/>
    </location>
</feature>
<evidence type="ECO:0000256" key="2">
    <source>
        <dbReference type="ARBA" id="ARBA00022679"/>
    </source>
</evidence>
<evidence type="ECO:0000259" key="13">
    <source>
        <dbReference type="PROSITE" id="PS51157"/>
    </source>
</evidence>
<keyword evidence="5 10" id="KW-0833">Ubl conjugation pathway</keyword>
<dbReference type="InterPro" id="IPR039164">
    <property type="entry name" value="UBR1-like"/>
</dbReference>
<evidence type="ECO:0000256" key="5">
    <source>
        <dbReference type="ARBA" id="ARBA00022786"/>
    </source>
</evidence>
<dbReference type="Proteomes" id="UP001497444">
    <property type="component" value="Chromosome 13"/>
</dbReference>
<feature type="zinc finger region" description="UBR-type" evidence="9">
    <location>
        <begin position="46"/>
        <end position="117"/>
    </location>
</feature>
<keyword evidence="2 10" id="KW-0808">Transferase</keyword>
<dbReference type="SMART" id="SM00396">
    <property type="entry name" value="ZnF_UBR1"/>
    <property type="match status" value="1"/>
</dbReference>
<dbReference type="Pfam" id="PF02207">
    <property type="entry name" value="zf-UBR"/>
    <property type="match status" value="1"/>
</dbReference>
<evidence type="ECO:0000256" key="3">
    <source>
        <dbReference type="ARBA" id="ARBA00022723"/>
    </source>
</evidence>
<dbReference type="InterPro" id="IPR055194">
    <property type="entry name" value="UBR1-like_WH"/>
</dbReference>
<dbReference type="PROSITE" id="PS50271">
    <property type="entry name" value="ZF_UBP"/>
    <property type="match status" value="1"/>
</dbReference>
<evidence type="ECO:0000256" key="6">
    <source>
        <dbReference type="ARBA" id="ARBA00022833"/>
    </source>
</evidence>
<evidence type="ECO:0000259" key="12">
    <source>
        <dbReference type="PROSITE" id="PS50271"/>
    </source>
</evidence>
<organism evidence="14 15">
    <name type="scientific">Sphagnum jensenii</name>
    <dbReference type="NCBI Taxonomy" id="128206"/>
    <lineage>
        <taxon>Eukaryota</taxon>
        <taxon>Viridiplantae</taxon>
        <taxon>Streptophyta</taxon>
        <taxon>Embryophyta</taxon>
        <taxon>Bryophyta</taxon>
        <taxon>Sphagnophytina</taxon>
        <taxon>Sphagnopsida</taxon>
        <taxon>Sphagnales</taxon>
        <taxon>Sphagnaceae</taxon>
        <taxon>Sphagnum</taxon>
    </lineage>
</organism>
<dbReference type="InterPro" id="IPR003126">
    <property type="entry name" value="Znf_UBR"/>
</dbReference>
<dbReference type="EC" id="2.3.2.27" evidence="10"/>
<dbReference type="InterPro" id="IPR044046">
    <property type="entry name" value="E3_ligase_UBR-like_C"/>
</dbReference>
<dbReference type="Pfam" id="PF22960">
    <property type="entry name" value="WHD_UBR1"/>
    <property type="match status" value="1"/>
</dbReference>
<evidence type="ECO:0000256" key="4">
    <source>
        <dbReference type="ARBA" id="ARBA00022771"/>
    </source>
</evidence>
<comment type="pathway">
    <text evidence="10">Protein modification; protein ubiquitination.</text>
</comment>
<evidence type="ECO:0000256" key="1">
    <source>
        <dbReference type="ARBA" id="ARBA00000900"/>
    </source>
</evidence>
<accession>A0ABP0W4X2</accession>
<sequence length="1754" mass="200797">MSRTHRSTRPRLEALREELREKERFMSDGYQSFQYLLEALKSSGHSQCTTVWTKDTVAYRCRTCQINDSSAICEICFHQGDHEFHDFVMYHSESGGCCDCGDREAWKEDGFCKIHQVSNQKPGHLPAKLYQLTKLTVCWALEKLSISVHIIWERRLKDRKADVQNEMHVASLYMEWVKKVCSVDVLRNLLSVLVTRKFLDGSRFEKNARGRKAAPLEILLKTLGSMPEELTEGATTLFLQMLYNGWFKSQFTEELMKHYPLMVDDVVGKVMKHSQHEGVITECKALDSTLDRVMVQLFNVAPTVMDLIKNNDLLWKFTSVFDGVLKMSLNQRGTVSVEHEAIRHKVYLRPQGDLRLIVSHSPVAVYVLNERLDVFEEILKVVTYLQWMNPYTWNRPVDFENDNAWTLAIQLEMNTMAIVFQLIARCYSSAECRETVKQALVEAGNRTLKSLHSYLSEETRKLTVKSMSLHIPLHRVLSAILSKLILLSWCDDKEGFLSSLKIDYTEEEVLSLLELPLRIAAWMVQIRANRWQHVSEEFYRLELIYRGSFWHDQSWDMDLLLLQFCAVAKEKMEHAIILRMAKCFELDDLVTSPSTGEKMFRFSPSYIQDFLRIILLVVRDRRNTGMKEEESLQYDVIQWLCVRDQTYSQLCRALSAIPVDHKKLSDILYKVADFRQPKVQERGYFQLKPEWWTKFDPLFAQFYPNELEDAQERAGHVGKQQFYWRIGLPHEAPPPYNRLTNLLHTQECHQLLWNVLNHVKILVKTNETSTAGEALGVTALQMMEIALRDRLQYQPSSGAPQSSGLHLNDILVNIKLTLPTYPGMVVGGSSTWKLGSSSMYDLLQEFQSLTNAHRLADYAQYTLHLLHSSFPMYFGAEFRGSKLKKSPEYQASIVEDERQRLKKERQAALLAKFSAQQKAFLEQHGDHEEEDDEHGYDDAGPTEGSHVGSEAGGNFERISGKAPAVVTLTETTFGIQECAFCRRKCDSSDSPAGWIAFMQCYNMPRQVLKKERAERVKILEEAESIAKGDDSKQLVTLIEPQNLDSGVCNFRGGSLDYYPTEHVACCGHQMHQACFESYVSNLGHQHHQGNRYEGDYIIDVVNRGEIWCPICRRLANVLLPVVEESCLQRMLDGQAEGSADENLSWRRFGDPWKKIVKAIDSFASQTVRVREKFCVMLEAKDVPSCQLLWEVFAGNIVHFEVETREKINDSGSSSSAPIPLRDAWGGEAGHLTALRELGKLAMLSNTIKAGIVSEKKKEQLKRLWHDLALLCRNEKKMDPPGSFDLNSAPVWQHLTEIVEKLFPTDGSHSKREVDMKNREMSEDEISLQASGWDCLRKDFITSPPLEEKQEEILLPKSSTPHFQGGPGMKHLEQPGLPVESSHKGLSKYVPPQPSSGETQPPTIPEIHEYEYMHPKFMEGHLLKVDPFAILTCLLLSCFEGCLKLRQIIWMVEFAYIVAIIQTSIALTRLEAHLEAVNIKLVIQNACLPFLRRAALLVQLVPCEELDMKHYGSGSKLMDAAYLEQYLEQQEVWGSIAIDQAGENKQITVLEYLQQRFSTSELLNSPSWGIPSLCECSDFDCLAADWVQLDRSKQGLRALPFLCKVSKQLCLTPLPSVYQDLLWRSIREKCKVCDKVPIDAAFCLICGDLLCFESKCSDHAAEHGGSTHAEQEYAGIGIFLLMRTTQVLLMRGNRVCILPSIYLDQHGEEDYELRRNQKLYKSELRLNEVRRLWLTAGFDFNTHILHKSVKSNGEF</sequence>
<evidence type="ECO:0000313" key="14">
    <source>
        <dbReference type="EMBL" id="CAK9260996.1"/>
    </source>
</evidence>
<evidence type="ECO:0000256" key="7">
    <source>
        <dbReference type="ARBA" id="ARBA00046341"/>
    </source>
</evidence>
<evidence type="ECO:0000256" key="9">
    <source>
        <dbReference type="PROSITE-ProRule" id="PRU00508"/>
    </source>
</evidence>
<evidence type="ECO:0000256" key="11">
    <source>
        <dbReference type="SAM" id="MobiDB-lite"/>
    </source>
</evidence>
<reference evidence="14" key="1">
    <citation type="submission" date="2024-02" db="EMBL/GenBank/DDBJ databases">
        <authorList>
            <consortium name="ELIXIR-Norway"/>
            <consortium name="Elixir Norway"/>
        </authorList>
    </citation>
    <scope>NUCLEOTIDE SEQUENCE</scope>
</reference>
<keyword evidence="6 10" id="KW-0862">Zinc</keyword>
<comment type="similarity">
    <text evidence="7 10">Belongs to the E3 ubiquitin-protein ligase UBR1-like family.</text>
</comment>
<dbReference type="Pfam" id="PF18995">
    <property type="entry name" value="PRT6_C"/>
    <property type="match status" value="1"/>
</dbReference>
<keyword evidence="15" id="KW-1185">Reference proteome</keyword>
<dbReference type="CDD" id="cd19673">
    <property type="entry name" value="UBR-box_UBR3"/>
    <property type="match status" value="1"/>
</dbReference>
<feature type="region of interest" description="Disordered" evidence="11">
    <location>
        <begin position="921"/>
        <end position="956"/>
    </location>
</feature>
<evidence type="ECO:0000256" key="8">
    <source>
        <dbReference type="PROSITE-ProRule" id="PRU00502"/>
    </source>
</evidence>
<name>A0ABP0W4X2_9BRYO</name>
<keyword evidence="4 8" id="KW-0863">Zinc-finger</keyword>